<accession>A0A1Y1XMB2</accession>
<dbReference type="EMBL" id="MCFG01000015">
    <property type="protein sequence ID" value="ORX86900.1"/>
    <property type="molecule type" value="Genomic_DNA"/>
</dbReference>
<reference evidence="1 2" key="2">
    <citation type="submission" date="2016-08" db="EMBL/GenBank/DDBJ databases">
        <title>Pervasive Adenine N6-methylation of Active Genes in Fungi.</title>
        <authorList>
            <consortium name="DOE Joint Genome Institute"/>
            <person name="Mondo S.J."/>
            <person name="Dannebaum R.O."/>
            <person name="Kuo R.C."/>
            <person name="Labutti K."/>
            <person name="Haridas S."/>
            <person name="Kuo A."/>
            <person name="Salamov A."/>
            <person name="Ahrendt S.R."/>
            <person name="Lipzen A."/>
            <person name="Sullivan W."/>
            <person name="Andreopoulos W.B."/>
            <person name="Clum A."/>
            <person name="Lindquist E."/>
            <person name="Daum C."/>
            <person name="Ramamoorthy G.K."/>
            <person name="Gryganskyi A."/>
            <person name="Culley D."/>
            <person name="Magnuson J.K."/>
            <person name="James T.Y."/>
            <person name="O'Malley M.A."/>
            <person name="Stajich J.E."/>
            <person name="Spatafora J.W."/>
            <person name="Visel A."/>
            <person name="Grigoriev I.V."/>
        </authorList>
    </citation>
    <scope>NUCLEOTIDE SEQUENCE [LARGE SCALE GENOMIC DNA]</scope>
    <source>
        <strain evidence="1 2">S4</strain>
    </source>
</reference>
<sequence length="201" mass="23527">MDIIKGKTETVEVSKLKTINLQKPESSDGNKSIVLPKGILLVPHKDNKKSSLILPSKDELKIRNNEHNEYKPFARNHSLLRNPHESPIHQYNEFAKISRSRSTRHSDNAQSIYRFERSLSYKKKQKEVKKYSNNQRIDSLIYDSVLNYGRDEKVANQWIAQLNRQEIFTISDIRSLNDDDWYHLGLSVLAIRAIKDTLYYI</sequence>
<gene>
    <name evidence="1" type="ORF">BCR32DRAFT_324733</name>
</gene>
<proteinExistence type="predicted"/>
<comment type="caution">
    <text evidence="1">The sequence shown here is derived from an EMBL/GenBank/DDBJ whole genome shotgun (WGS) entry which is preliminary data.</text>
</comment>
<keyword evidence="2" id="KW-1185">Reference proteome</keyword>
<dbReference type="Proteomes" id="UP000193944">
    <property type="component" value="Unassembled WGS sequence"/>
</dbReference>
<evidence type="ECO:0000313" key="2">
    <source>
        <dbReference type="Proteomes" id="UP000193944"/>
    </source>
</evidence>
<evidence type="ECO:0000313" key="1">
    <source>
        <dbReference type="EMBL" id="ORX86900.1"/>
    </source>
</evidence>
<reference evidence="1 2" key="1">
    <citation type="submission" date="2016-08" db="EMBL/GenBank/DDBJ databases">
        <title>A Parts List for Fungal Cellulosomes Revealed by Comparative Genomics.</title>
        <authorList>
            <consortium name="DOE Joint Genome Institute"/>
            <person name="Haitjema C.H."/>
            <person name="Gilmore S.P."/>
            <person name="Henske J.K."/>
            <person name="Solomon K.V."/>
            <person name="De Groot R."/>
            <person name="Kuo A."/>
            <person name="Mondo S.J."/>
            <person name="Salamov A.A."/>
            <person name="Labutti K."/>
            <person name="Zhao Z."/>
            <person name="Chiniquy J."/>
            <person name="Barry K."/>
            <person name="Brewer H.M."/>
            <person name="Purvine S.O."/>
            <person name="Wright A.T."/>
            <person name="Boxma B."/>
            <person name="Van Alen T."/>
            <person name="Hackstein J.H."/>
            <person name="Baker S.E."/>
            <person name="Grigoriev I.V."/>
            <person name="O'Malley M.A."/>
        </authorList>
    </citation>
    <scope>NUCLEOTIDE SEQUENCE [LARGE SCALE GENOMIC DNA]</scope>
    <source>
        <strain evidence="1 2">S4</strain>
    </source>
</reference>
<dbReference type="OrthoDB" id="4062651at2759"/>
<name>A0A1Y1XMB2_9FUNG</name>
<protein>
    <submittedName>
        <fullName evidence="1">Uncharacterized protein</fullName>
    </submittedName>
</protein>
<organism evidence="1 2">
    <name type="scientific">Anaeromyces robustus</name>
    <dbReference type="NCBI Taxonomy" id="1754192"/>
    <lineage>
        <taxon>Eukaryota</taxon>
        <taxon>Fungi</taxon>
        <taxon>Fungi incertae sedis</taxon>
        <taxon>Chytridiomycota</taxon>
        <taxon>Chytridiomycota incertae sedis</taxon>
        <taxon>Neocallimastigomycetes</taxon>
        <taxon>Neocallimastigales</taxon>
        <taxon>Neocallimastigaceae</taxon>
        <taxon>Anaeromyces</taxon>
    </lineage>
</organism>
<dbReference type="AlphaFoldDB" id="A0A1Y1XMB2"/>
<feature type="non-terminal residue" evidence="1">
    <location>
        <position position="201"/>
    </location>
</feature>